<dbReference type="Gene3D" id="3.40.1800.20">
    <property type="match status" value="1"/>
</dbReference>
<sequence length="948" mass="109498">MPSQPQPIKNESINLDVHGCRLCLSEESLDHVFKEDHLREWIMDLLSIEISNDDGMSHVICAICRIRLSEFHQFRIRCQEVQEVLKAIRQDKPVGVKNAHVKPEPDESFVSLMERKKPGLVSSNTSVDTDNGYSETEEDPLCFESFAKLDEASDTSLHNEEMEIDPIGAEDSIDVEEAKVETWLDNDSELSNEHTKEYVVHTQKSKQVSDPKKEDTGSVNKVKEIPPSRGIAHHSKDVDQSTDFKCLICEMEFSKREEQMRHFRTKLHLNNMKQKRRSHDGPKSSDKNDADDEGYVCLVCKRSFRRKCQLENHMPVHEEKEDDQRSHNSEDVESSVSDSSDGFSDSDQEDDSEQEFHCDMCDNVFSERSKLISHSRRYHKTKRLNEFSVDTHKADGSKPKKTNSSPSLAVTDQPANVEENVDEDQQLECDVCHKTYPTRKVMLRHKRIVHGPKKHQCKMCNVQYTTRALMRQHLYTKKHLNNLKQKRENVSPKNGTVESNEIDSSQQKDKVVSDQTDNTNTGTIDQKRDDSSLMKDDINFDVYKSRRLHRGSSVEQGQCDVCHKVFPTKYSLSNHKKYHKPKKFVCHVCEKPCHNAAVLKKHIVTHEPIAQRQQANPPIDPGSIPRPYKCDICKTAYKTNSTLWQHNKLKHAPKIHECDMCGKKFGTSDMLNRHIRMHNARGHTKEDFLSLKMLMRPEDTSTKQNDGNEKSDEEVSEDENAYNHRSSDNVHKSSKASSELPFQCDVCHESFPTRVLLYRHKRNLHKLKRFKCSVCDKHFAYRKQRRMHMRVHDSGSKSSNDFECAECHKIYASWKSLFAHVSNGHVKRKKLSEERTIACPKCDKMFQTVHQRDLHMRTVHLPEKHRCTVCDKLFTVRVQLWQHMKTQHGGSSSSNSESDDSDGSLEPSVQKYISKDKPDSETCQAASRKQPRRNAKLKNVESNCELSQ</sequence>
<feature type="region of interest" description="Disordered" evidence="7">
    <location>
        <begin position="479"/>
        <end position="529"/>
    </location>
</feature>
<dbReference type="GO" id="GO:0005634">
    <property type="term" value="C:nucleus"/>
    <property type="evidence" value="ECO:0007669"/>
    <property type="project" value="UniProtKB-SubCell"/>
</dbReference>
<dbReference type="OrthoDB" id="3437960at2759"/>
<keyword evidence="3" id="KW-0677">Repeat</keyword>
<dbReference type="InParanoid" id="A0A6I8UA41"/>
<dbReference type="Gene3D" id="3.30.160.60">
    <property type="entry name" value="Classic Zinc Finger"/>
    <property type="match status" value="6"/>
</dbReference>
<keyword evidence="5" id="KW-0862">Zinc</keyword>
<dbReference type="PROSITE" id="PS00028">
    <property type="entry name" value="ZINC_FINGER_C2H2_1"/>
    <property type="match status" value="13"/>
</dbReference>
<keyword evidence="6" id="KW-0539">Nucleus</keyword>
<feature type="region of interest" description="Disordered" evidence="7">
    <location>
        <begin position="696"/>
        <end position="734"/>
    </location>
</feature>
<dbReference type="InterPro" id="IPR013087">
    <property type="entry name" value="Znf_C2H2_type"/>
</dbReference>
<dbReference type="SMART" id="SM00451">
    <property type="entry name" value="ZnF_U1"/>
    <property type="match status" value="3"/>
</dbReference>
<feature type="compositionally biased region" description="Acidic residues" evidence="7">
    <location>
        <begin position="711"/>
        <end position="720"/>
    </location>
</feature>
<dbReference type="InterPro" id="IPR003604">
    <property type="entry name" value="Matrin/U1-like-C_Znf_C2H2"/>
</dbReference>
<feature type="compositionally biased region" description="Basic and acidic residues" evidence="7">
    <location>
        <begin position="279"/>
        <end position="288"/>
    </location>
</feature>
<dbReference type="Pfam" id="PF00096">
    <property type="entry name" value="zf-C2H2"/>
    <property type="match status" value="6"/>
</dbReference>
<evidence type="ECO:0000313" key="9">
    <source>
        <dbReference type="Proteomes" id="UP000008820"/>
    </source>
</evidence>
<proteinExistence type="predicted"/>
<dbReference type="GO" id="GO:0001228">
    <property type="term" value="F:DNA-binding transcription activator activity, RNA polymerase II-specific"/>
    <property type="evidence" value="ECO:0007669"/>
    <property type="project" value="TreeGrafter"/>
</dbReference>
<feature type="compositionally biased region" description="Basic and acidic residues" evidence="7">
    <location>
        <begin position="207"/>
        <end position="226"/>
    </location>
</feature>
<feature type="region of interest" description="Disordered" evidence="7">
    <location>
        <begin position="315"/>
        <end position="351"/>
    </location>
</feature>
<feature type="compositionally biased region" description="Basic and acidic residues" evidence="7">
    <location>
        <begin position="696"/>
        <end position="710"/>
    </location>
</feature>
<dbReference type="EnsemblMetazoa" id="AAEL028026-RA">
    <property type="protein sequence ID" value="AAEL028026-PA"/>
    <property type="gene ID" value="AAEL028026"/>
</dbReference>
<feature type="region of interest" description="Disordered" evidence="7">
    <location>
        <begin position="389"/>
        <end position="412"/>
    </location>
</feature>
<dbReference type="AlphaFoldDB" id="A0A6I8UA41"/>
<dbReference type="SMART" id="SM00868">
    <property type="entry name" value="zf-AD"/>
    <property type="match status" value="1"/>
</dbReference>
<feature type="compositionally biased region" description="Basic and acidic residues" evidence="7">
    <location>
        <begin position="315"/>
        <end position="330"/>
    </location>
</feature>
<reference evidence="8 9" key="1">
    <citation type="submission" date="2017-06" db="EMBL/GenBank/DDBJ databases">
        <title>Aedes aegypti genome working group (AGWG) sequencing and assembly.</title>
        <authorList>
            <consortium name="Aedes aegypti Genome Working Group (AGWG)"/>
            <person name="Matthews B.J."/>
        </authorList>
    </citation>
    <scope>NUCLEOTIDE SEQUENCE [LARGE SCALE GENOMIC DNA]</scope>
    <source>
        <strain evidence="8 9">LVP_AGWG</strain>
    </source>
</reference>
<dbReference type="InterPro" id="IPR012934">
    <property type="entry name" value="Znf_AD"/>
</dbReference>
<keyword evidence="4" id="KW-0863">Zinc-finger</keyword>
<gene>
    <name evidence="8" type="primary">110677093</name>
</gene>
<feature type="compositionally biased region" description="Polar residues" evidence="7">
    <location>
        <begin position="402"/>
        <end position="412"/>
    </location>
</feature>
<dbReference type="GO" id="GO:0008270">
    <property type="term" value="F:zinc ion binding"/>
    <property type="evidence" value="ECO:0007669"/>
    <property type="project" value="UniProtKB-UniRule"/>
</dbReference>
<evidence type="ECO:0000256" key="2">
    <source>
        <dbReference type="ARBA" id="ARBA00022723"/>
    </source>
</evidence>
<evidence type="ECO:0000256" key="7">
    <source>
        <dbReference type="SAM" id="MobiDB-lite"/>
    </source>
</evidence>
<dbReference type="Pfam" id="PF12874">
    <property type="entry name" value="zf-met"/>
    <property type="match status" value="1"/>
</dbReference>
<comment type="subcellular location">
    <subcellularLocation>
        <location evidence="1">Nucleus</location>
    </subcellularLocation>
</comment>
<dbReference type="SUPFAM" id="SSF57716">
    <property type="entry name" value="Glucocorticoid receptor-like (DNA-binding domain)"/>
    <property type="match status" value="1"/>
</dbReference>
<feature type="compositionally biased region" description="Basic residues" evidence="7">
    <location>
        <begin position="265"/>
        <end position="278"/>
    </location>
</feature>
<dbReference type="PANTHER" id="PTHR24376:SF235">
    <property type="entry name" value="C2H2-TYPE DOMAIN-CONTAINING PROTEIN"/>
    <property type="match status" value="1"/>
</dbReference>
<evidence type="ECO:0000256" key="6">
    <source>
        <dbReference type="ARBA" id="ARBA00023242"/>
    </source>
</evidence>
<dbReference type="PROSITE" id="PS50157">
    <property type="entry name" value="ZINC_FINGER_C2H2_2"/>
    <property type="match status" value="12"/>
</dbReference>
<dbReference type="SMART" id="SM00355">
    <property type="entry name" value="ZnF_C2H2"/>
    <property type="match status" value="14"/>
</dbReference>
<dbReference type="PANTHER" id="PTHR24376">
    <property type="entry name" value="ZINC FINGER PROTEIN"/>
    <property type="match status" value="1"/>
</dbReference>
<dbReference type="Pfam" id="PF13912">
    <property type="entry name" value="zf-C2H2_6"/>
    <property type="match status" value="3"/>
</dbReference>
<feature type="compositionally biased region" description="Polar residues" evidence="7">
    <location>
        <begin position="491"/>
        <end position="505"/>
    </location>
</feature>
<feature type="compositionally biased region" description="Basic and acidic residues" evidence="7">
    <location>
        <begin position="721"/>
        <end position="731"/>
    </location>
</feature>
<feature type="compositionally biased region" description="Low complexity" evidence="7">
    <location>
        <begin position="334"/>
        <end position="343"/>
    </location>
</feature>
<feature type="compositionally biased region" description="Basic and acidic residues" evidence="7">
    <location>
        <begin position="389"/>
        <end position="398"/>
    </location>
</feature>
<evidence type="ECO:0000256" key="4">
    <source>
        <dbReference type="ARBA" id="ARBA00022771"/>
    </source>
</evidence>
<reference evidence="8" key="2">
    <citation type="submission" date="2020-05" db="UniProtKB">
        <authorList>
            <consortium name="EnsemblMetazoa"/>
        </authorList>
    </citation>
    <scope>IDENTIFICATION</scope>
    <source>
        <strain evidence="8">LVP_AGWG</strain>
    </source>
</reference>
<accession>A0A6I8UA41</accession>
<keyword evidence="9" id="KW-1185">Reference proteome</keyword>
<dbReference type="GO" id="GO:0000978">
    <property type="term" value="F:RNA polymerase II cis-regulatory region sequence-specific DNA binding"/>
    <property type="evidence" value="ECO:0007669"/>
    <property type="project" value="TreeGrafter"/>
</dbReference>
<feature type="region of interest" description="Disordered" evidence="7">
    <location>
        <begin position="885"/>
        <end position="948"/>
    </location>
</feature>
<organism evidence="8 9">
    <name type="scientific">Aedes aegypti</name>
    <name type="common">Yellowfever mosquito</name>
    <name type="synonym">Culex aegypti</name>
    <dbReference type="NCBI Taxonomy" id="7159"/>
    <lineage>
        <taxon>Eukaryota</taxon>
        <taxon>Metazoa</taxon>
        <taxon>Ecdysozoa</taxon>
        <taxon>Arthropoda</taxon>
        <taxon>Hexapoda</taxon>
        <taxon>Insecta</taxon>
        <taxon>Pterygota</taxon>
        <taxon>Neoptera</taxon>
        <taxon>Endopterygota</taxon>
        <taxon>Diptera</taxon>
        <taxon>Nematocera</taxon>
        <taxon>Culicoidea</taxon>
        <taxon>Culicidae</taxon>
        <taxon>Culicinae</taxon>
        <taxon>Aedini</taxon>
        <taxon>Aedes</taxon>
        <taxon>Stegomyia</taxon>
    </lineage>
</organism>
<dbReference type="SUPFAM" id="SSF57667">
    <property type="entry name" value="beta-beta-alpha zinc fingers"/>
    <property type="match status" value="8"/>
</dbReference>
<feature type="region of interest" description="Disordered" evidence="7">
    <location>
        <begin position="201"/>
        <end position="237"/>
    </location>
</feature>
<feature type="compositionally biased region" description="Polar residues" evidence="7">
    <location>
        <begin position="513"/>
        <end position="524"/>
    </location>
</feature>
<evidence type="ECO:0000256" key="5">
    <source>
        <dbReference type="ARBA" id="ARBA00022833"/>
    </source>
</evidence>
<evidence type="ECO:0000313" key="8">
    <source>
        <dbReference type="EnsemblMetazoa" id="AAEL028026-PA"/>
    </source>
</evidence>
<evidence type="ECO:0000256" key="1">
    <source>
        <dbReference type="ARBA" id="ARBA00004123"/>
    </source>
</evidence>
<dbReference type="PROSITE" id="PS51915">
    <property type="entry name" value="ZAD"/>
    <property type="match status" value="1"/>
</dbReference>
<dbReference type="Pfam" id="PF07776">
    <property type="entry name" value="zf-AD"/>
    <property type="match status" value="1"/>
</dbReference>
<protein>
    <submittedName>
        <fullName evidence="8">Uncharacterized protein</fullName>
    </submittedName>
</protein>
<name>A0A6I8UA41_AEDAE</name>
<feature type="region of interest" description="Disordered" evidence="7">
    <location>
        <begin position="265"/>
        <end position="290"/>
    </location>
</feature>
<dbReference type="Proteomes" id="UP000008820">
    <property type="component" value="Chromosome 2"/>
</dbReference>
<dbReference type="InterPro" id="IPR036236">
    <property type="entry name" value="Znf_C2H2_sf"/>
</dbReference>
<evidence type="ECO:0000256" key="3">
    <source>
        <dbReference type="ARBA" id="ARBA00022737"/>
    </source>
</evidence>
<keyword evidence="2" id="KW-0479">Metal-binding</keyword>